<proteinExistence type="predicted"/>
<dbReference type="Pfam" id="PF24082">
    <property type="entry name" value="SPEF2_C"/>
    <property type="match status" value="1"/>
</dbReference>
<evidence type="ECO:0000259" key="1">
    <source>
        <dbReference type="Pfam" id="PF22946"/>
    </source>
</evidence>
<accession>A0A482XNA8</accession>
<feature type="domain" description="CPC1/SPEF2" evidence="1">
    <location>
        <begin position="358"/>
        <end position="482"/>
    </location>
</feature>
<sequence length="1263" mass="146578">MKEILRNWLFNNGICLDLDNLGQLMKDGRLLLRILTDYKVVKTELTVVFKPGLDKFECVYNLRQIRVWLELLGVNFDENVIDKVADACFSTCIAVLTDLYSFLVIEGGWPIVNCDERLAKLSSKNVQKSRFSVQKVDEKALGNRVDTTPDVYDYSTSFVENAHVIEWYKKEHPIKRRIEREVTRRKEIYDKQGEKIIREKSNRQHISWKLSEGDAVTKCIEEFTRLQGFDSRKVENEKQTNKIVGNVSRIDDTIPVSSSGGVNECIQEFTTLQFSKCTPVLDATHQDSFFDYQDASNFPHPPLEYVTNLAFAKKKSVEDEKRLEECERVVDIDFWSRMKQEDEEFYSDYLSGMIFKLSRFERMLFTKVYQILHQDRVQRKRLKCFPRKTDFVSDGMEDSCRRHEEGLEYYESERRRTTELHWRLYADNLKFWYEKEYSACWKTVDSIVDFAVKESMYKNLYKVEADDCLMREWMSLFYQNQPLFKDNKLDLFDILHTQQSITVDEEEQADWLCDDVISNQNTCHYLFLEGKWSLKEEGSLVLNFTPVKREDQHTLSHIVYKLLDLKYPYSQKTEPADLPLYPVRAVVNNFNESCLEQLRSLLNEQGILLVDINSAINFCVGAFVDSEQEMVEQLRQSTDLQHAASEKTVTILDSLEEGEKVEKTTESCGVQTSLLHLNVMEIREDINEAAFVGKHVLENLKTSSAIKVQVIVDAIVAYIQSQKEQIKGYVIVNFPNTLLHASVLETTLSASRFPYRLKESLSETSFCGSVSSSRESNHSSNRYDELKYSKLLLNPQNNPTDGNNVFTTYFTKFVVMKMSGGKSAEGDCSKQHFNPSILFNLDQINFDVLLEQPSNYGGLTLEFIYSNQNILSEFCYRTLDSDTLNCLVQDLVIGVVLDDNNVTSQMNGSDKQEDKQSEECSRSKLGVTTSQCEFFRDVSRTVHRGLWFWDQVTTAKLNKIFNTLFGETEMCDWRDFLVIALEMDMPTAEDILDAKLQFAAIDEKKSEVVSVENYLTTTLWFERELPKSPSHHLFVIKVKTFLAKLFQNGDQVVNYPALLMAFCKDVDPVVGFGKALTLLVGRCVIVYKQDEYLEQLCTDDVDTGRKISAMIVEEVIGDVVEAVEIERQAGEFLLHYDEENNQLPESSLHYDVELPADEYFFETVYCPFFRRLKYCNWTTLVPVEIIGSFLKTLYSTGEFPEWMIFDFDKEITPFVRLVEDNELVYVPDFVSFIFSENDFPFSCFAVYKLSELIVRFVIDEKNY</sequence>
<gene>
    <name evidence="3" type="ORF">LSTR_LSTR017253</name>
</gene>
<reference evidence="3 4" key="1">
    <citation type="journal article" date="2017" name="Gigascience">
        <title>Genome sequence of the small brown planthopper, Laodelphax striatellus.</title>
        <authorList>
            <person name="Zhu J."/>
            <person name="Jiang F."/>
            <person name="Wang X."/>
            <person name="Yang P."/>
            <person name="Bao Y."/>
            <person name="Zhao W."/>
            <person name="Wang W."/>
            <person name="Lu H."/>
            <person name="Wang Q."/>
            <person name="Cui N."/>
            <person name="Li J."/>
            <person name="Chen X."/>
            <person name="Luo L."/>
            <person name="Yu J."/>
            <person name="Kang L."/>
            <person name="Cui F."/>
        </authorList>
    </citation>
    <scope>NUCLEOTIDE SEQUENCE [LARGE SCALE GENOMIC DNA]</scope>
    <source>
        <strain evidence="3">Lst14</strain>
    </source>
</reference>
<dbReference type="STRING" id="195883.A0A482XNA8"/>
<feature type="domain" description="SPEF2 C-terminal" evidence="2">
    <location>
        <begin position="949"/>
        <end position="1084"/>
    </location>
</feature>
<dbReference type="OrthoDB" id="62528at2759"/>
<evidence type="ECO:0000259" key="2">
    <source>
        <dbReference type="Pfam" id="PF24082"/>
    </source>
</evidence>
<dbReference type="InterPro" id="IPR056199">
    <property type="entry name" value="SPEF2_C"/>
</dbReference>
<dbReference type="PANTHER" id="PTHR14919">
    <property type="entry name" value="KPL2-RELATED"/>
    <property type="match status" value="1"/>
</dbReference>
<protein>
    <recommendedName>
        <fullName evidence="5">Calponin-homology (CH) domain-containing protein</fullName>
    </recommendedName>
</protein>
<keyword evidence="4" id="KW-1185">Reference proteome</keyword>
<comment type="caution">
    <text evidence="3">The sequence shown here is derived from an EMBL/GenBank/DDBJ whole genome shotgun (WGS) entry which is preliminary data.</text>
</comment>
<dbReference type="AlphaFoldDB" id="A0A482XNA8"/>
<evidence type="ECO:0000313" key="3">
    <source>
        <dbReference type="EMBL" id="RZF47010.1"/>
    </source>
</evidence>
<name>A0A482XNA8_LAOST</name>
<dbReference type="Proteomes" id="UP000291343">
    <property type="component" value="Unassembled WGS sequence"/>
</dbReference>
<dbReference type="Pfam" id="PF22946">
    <property type="entry name" value="SPEF2_D5"/>
    <property type="match status" value="1"/>
</dbReference>
<dbReference type="InterPro" id="IPR054517">
    <property type="entry name" value="SPEF2_D5"/>
</dbReference>
<dbReference type="InterPro" id="IPR052634">
    <property type="entry name" value="Sperm_flagellar-bone_growth"/>
</dbReference>
<evidence type="ECO:0008006" key="5">
    <source>
        <dbReference type="Google" id="ProtNLM"/>
    </source>
</evidence>
<evidence type="ECO:0000313" key="4">
    <source>
        <dbReference type="Proteomes" id="UP000291343"/>
    </source>
</evidence>
<dbReference type="Gene3D" id="3.40.50.300">
    <property type="entry name" value="P-loop containing nucleotide triphosphate hydrolases"/>
    <property type="match status" value="1"/>
</dbReference>
<dbReference type="InParanoid" id="A0A482XNA8"/>
<organism evidence="3 4">
    <name type="scientific">Laodelphax striatellus</name>
    <name type="common">Small brown planthopper</name>
    <name type="synonym">Delphax striatella</name>
    <dbReference type="NCBI Taxonomy" id="195883"/>
    <lineage>
        <taxon>Eukaryota</taxon>
        <taxon>Metazoa</taxon>
        <taxon>Ecdysozoa</taxon>
        <taxon>Arthropoda</taxon>
        <taxon>Hexapoda</taxon>
        <taxon>Insecta</taxon>
        <taxon>Pterygota</taxon>
        <taxon>Neoptera</taxon>
        <taxon>Paraneoptera</taxon>
        <taxon>Hemiptera</taxon>
        <taxon>Auchenorrhyncha</taxon>
        <taxon>Fulgoroidea</taxon>
        <taxon>Delphacidae</taxon>
        <taxon>Criomorphinae</taxon>
        <taxon>Laodelphax</taxon>
    </lineage>
</organism>
<dbReference type="PANTHER" id="PTHR14919:SF0">
    <property type="entry name" value="SPERM FLAGELLAR PROTEIN 2"/>
    <property type="match status" value="1"/>
</dbReference>
<dbReference type="EMBL" id="QKKF02005050">
    <property type="protein sequence ID" value="RZF47010.1"/>
    <property type="molecule type" value="Genomic_DNA"/>
</dbReference>
<dbReference type="InterPro" id="IPR027417">
    <property type="entry name" value="P-loop_NTPase"/>
</dbReference>